<dbReference type="AlphaFoldDB" id="A0A2V1E865"/>
<keyword evidence="3" id="KW-1185">Reference proteome</keyword>
<protein>
    <submittedName>
        <fullName evidence="2">Putative short-chain dehydrogenase/reductase family protein</fullName>
    </submittedName>
</protein>
<dbReference type="STRING" id="97972.A0A2V1E865"/>
<gene>
    <name evidence="2" type="ORF">DM02DRAFT_667279</name>
</gene>
<dbReference type="OrthoDB" id="542013at2759"/>
<sequence>MTAKNLRPIHTNSFKATIDAKCAKPIPPPSNQPLTGQTAIVTGSNVGLGLECCRQLLKMQLSHLIMAVRSIERGEAAAVGLRKSFPQAKIEVWALDMLSYDSIQSFAQRCSTELKRVNIAILNAGITAKDFTINKSTGHEMIFQVNYLSTAFLSLLLLPSLKKKSPSDAPGRLTVVSSGLGAYSEFKNYASVPLIPSFDDGNGWSISAAAERYNVSKTLVFMFVLKLGEHVESSEVIINTVDPGFCAGTDLHRNLGGPLKAIFGTAKVLIARSLEHGSWTYIDAAVGKGEESHGCLVSDWELRAFHNLMYTPEGKKATDQLWSETLDELKFAGVQEYIK</sequence>
<dbReference type="EMBL" id="KZ805307">
    <property type="protein sequence ID" value="PVI06763.1"/>
    <property type="molecule type" value="Genomic_DNA"/>
</dbReference>
<name>A0A2V1E865_9PLEO</name>
<dbReference type="GO" id="GO:0016491">
    <property type="term" value="F:oxidoreductase activity"/>
    <property type="evidence" value="ECO:0007669"/>
    <property type="project" value="UniProtKB-KW"/>
</dbReference>
<reference evidence="2 3" key="1">
    <citation type="journal article" date="2018" name="Sci. Rep.">
        <title>Comparative genomics provides insights into the lifestyle and reveals functional heterogeneity of dark septate endophytic fungi.</title>
        <authorList>
            <person name="Knapp D.G."/>
            <person name="Nemeth J.B."/>
            <person name="Barry K."/>
            <person name="Hainaut M."/>
            <person name="Henrissat B."/>
            <person name="Johnson J."/>
            <person name="Kuo A."/>
            <person name="Lim J.H.P."/>
            <person name="Lipzen A."/>
            <person name="Nolan M."/>
            <person name="Ohm R.A."/>
            <person name="Tamas L."/>
            <person name="Grigoriev I.V."/>
            <person name="Spatafora J.W."/>
            <person name="Nagy L.G."/>
            <person name="Kovacs G.M."/>
        </authorList>
    </citation>
    <scope>NUCLEOTIDE SEQUENCE [LARGE SCALE GENOMIC DNA]</scope>
    <source>
        <strain evidence="2 3">DSE2036</strain>
    </source>
</reference>
<dbReference type="PANTHER" id="PTHR43157">
    <property type="entry name" value="PHOSPHATIDYLINOSITOL-GLYCAN BIOSYNTHESIS CLASS F PROTEIN-RELATED"/>
    <property type="match status" value="1"/>
</dbReference>
<dbReference type="Proteomes" id="UP000244855">
    <property type="component" value="Unassembled WGS sequence"/>
</dbReference>
<proteinExistence type="predicted"/>
<dbReference type="InterPro" id="IPR002347">
    <property type="entry name" value="SDR_fam"/>
</dbReference>
<evidence type="ECO:0000313" key="2">
    <source>
        <dbReference type="EMBL" id="PVI06763.1"/>
    </source>
</evidence>
<accession>A0A2V1E865</accession>
<dbReference type="PANTHER" id="PTHR43157:SF35">
    <property type="entry name" value="DEHYDROGENASE_REDUCTASE FAMILY PROTEIN, PUTATIVE-RELATED"/>
    <property type="match status" value="1"/>
</dbReference>
<dbReference type="Pfam" id="PF00106">
    <property type="entry name" value="adh_short"/>
    <property type="match status" value="1"/>
</dbReference>
<dbReference type="PRINTS" id="PR00081">
    <property type="entry name" value="GDHRDH"/>
</dbReference>
<dbReference type="Gene3D" id="3.40.50.720">
    <property type="entry name" value="NAD(P)-binding Rossmann-like Domain"/>
    <property type="match status" value="1"/>
</dbReference>
<keyword evidence="1" id="KW-0560">Oxidoreductase</keyword>
<evidence type="ECO:0000256" key="1">
    <source>
        <dbReference type="ARBA" id="ARBA00023002"/>
    </source>
</evidence>
<evidence type="ECO:0000313" key="3">
    <source>
        <dbReference type="Proteomes" id="UP000244855"/>
    </source>
</evidence>
<dbReference type="InterPro" id="IPR036291">
    <property type="entry name" value="NAD(P)-bd_dom_sf"/>
</dbReference>
<dbReference type="SUPFAM" id="SSF51735">
    <property type="entry name" value="NAD(P)-binding Rossmann-fold domains"/>
    <property type="match status" value="1"/>
</dbReference>
<organism evidence="2 3">
    <name type="scientific">Periconia macrospinosa</name>
    <dbReference type="NCBI Taxonomy" id="97972"/>
    <lineage>
        <taxon>Eukaryota</taxon>
        <taxon>Fungi</taxon>
        <taxon>Dikarya</taxon>
        <taxon>Ascomycota</taxon>
        <taxon>Pezizomycotina</taxon>
        <taxon>Dothideomycetes</taxon>
        <taxon>Pleosporomycetidae</taxon>
        <taxon>Pleosporales</taxon>
        <taxon>Massarineae</taxon>
        <taxon>Periconiaceae</taxon>
        <taxon>Periconia</taxon>
    </lineage>
</organism>